<dbReference type="GO" id="GO:0016020">
    <property type="term" value="C:membrane"/>
    <property type="evidence" value="ECO:0007669"/>
    <property type="project" value="UniProtKB-SubCell"/>
</dbReference>
<feature type="chain" id="PRO_5042555678" evidence="6">
    <location>
        <begin position="24"/>
        <end position="436"/>
    </location>
</feature>
<dbReference type="PRINTS" id="PR00252">
    <property type="entry name" value="NRIONCHANNEL"/>
</dbReference>
<reference evidence="9" key="1">
    <citation type="submission" date="2025-08" db="UniProtKB">
        <authorList>
            <consortium name="RefSeq"/>
        </authorList>
    </citation>
    <scope>IDENTIFICATION</scope>
</reference>
<proteinExistence type="predicted"/>
<evidence type="ECO:0000256" key="1">
    <source>
        <dbReference type="ARBA" id="ARBA00004141"/>
    </source>
</evidence>
<dbReference type="InterPro" id="IPR036719">
    <property type="entry name" value="Neuro-gated_channel_TM_sf"/>
</dbReference>
<dbReference type="Proteomes" id="UP000694920">
    <property type="component" value="Unplaced"/>
</dbReference>
<dbReference type="GO" id="GO:0005230">
    <property type="term" value="F:extracellular ligand-gated monoatomic ion channel activity"/>
    <property type="evidence" value="ECO:0007669"/>
    <property type="project" value="InterPro"/>
</dbReference>
<evidence type="ECO:0000313" key="9">
    <source>
        <dbReference type="RefSeq" id="XP_024946149.1"/>
    </source>
</evidence>
<dbReference type="Pfam" id="PF02931">
    <property type="entry name" value="Neur_chan_LBD"/>
    <property type="match status" value="1"/>
</dbReference>
<dbReference type="Gene3D" id="2.70.170.10">
    <property type="entry name" value="Neurotransmitter-gated ion-channel ligand-binding domain"/>
    <property type="match status" value="1"/>
</dbReference>
<dbReference type="SUPFAM" id="SSF63712">
    <property type="entry name" value="Nicotinic receptor ligand binding domain-like"/>
    <property type="match status" value="1"/>
</dbReference>
<dbReference type="SUPFAM" id="SSF90112">
    <property type="entry name" value="Neurotransmitter-gated ion-channel transmembrane pore"/>
    <property type="match status" value="1"/>
</dbReference>
<feature type="domain" description="Neurotransmitter-gated ion-channel ligand-binding" evidence="7">
    <location>
        <begin position="37"/>
        <end position="240"/>
    </location>
</feature>
<gene>
    <name evidence="9" type="primary">LOC107273087</name>
</gene>
<keyword evidence="6" id="KW-0732">Signal</keyword>
<feature type="signal peptide" evidence="6">
    <location>
        <begin position="1"/>
        <end position="23"/>
    </location>
</feature>
<feature type="transmembrane region" description="Helical" evidence="5">
    <location>
        <begin position="392"/>
        <end position="419"/>
    </location>
</feature>
<dbReference type="AlphaFoldDB" id="A0AAJ7RS69"/>
<dbReference type="Gene3D" id="1.20.58.390">
    <property type="entry name" value="Neurotransmitter-gated ion-channel transmembrane domain"/>
    <property type="match status" value="1"/>
</dbReference>
<dbReference type="FunFam" id="2.70.170.10:FF:000028">
    <property type="entry name" value="AcetylCholine Receptor"/>
    <property type="match status" value="1"/>
</dbReference>
<organism evidence="8 9">
    <name type="scientific">Cephus cinctus</name>
    <name type="common">Wheat stem sawfly</name>
    <dbReference type="NCBI Taxonomy" id="211228"/>
    <lineage>
        <taxon>Eukaryota</taxon>
        <taxon>Metazoa</taxon>
        <taxon>Ecdysozoa</taxon>
        <taxon>Arthropoda</taxon>
        <taxon>Hexapoda</taxon>
        <taxon>Insecta</taxon>
        <taxon>Pterygota</taxon>
        <taxon>Neoptera</taxon>
        <taxon>Endopterygota</taxon>
        <taxon>Hymenoptera</taxon>
        <taxon>Cephoidea</taxon>
        <taxon>Cephidae</taxon>
        <taxon>Cephus</taxon>
    </lineage>
</organism>
<comment type="subcellular location">
    <subcellularLocation>
        <location evidence="1">Membrane</location>
        <topology evidence="1">Multi-pass membrane protein</topology>
    </subcellularLocation>
</comment>
<sequence length="436" mass="50462">MRNLFFNLFVLAIMYRDHLWVRAIECKDLESKSTMMQLRRHLFCDYDYSIRPIFRKENVTTVELKLAPKMINFEESTNFLVLHSWLALSWHDEHLRWNPAGFDSIELIHVTFDEIWRPDISVYNAGETSDWTSLPATQCSVNNNGLVNCLPEVKYVTHCDADYTNWPFDIQTCTVRLVSAYHIGEVDFRLMDEGITMLRYVGSVEWNLLNVTVTKEIIQPKWYQNDTLSTISFIFIIERHSGMMETIYITPCIILIVMTLTTLWLDPNTAERMIVAVINFICHLLTFQDLHWNVPRNGPTVPRILIFYRDSLAMAGFAIFLTTFLRQLHAISRPAPGWISSINTFILNNKVGQIFLLNTLDPKASAGLETEADDNSGLVQLRTSSRDNDQSWSLMAIFIGRLSFIGVLLTYIIMLFLLLPVVTEIRSYDRSIMMGK</sequence>
<evidence type="ECO:0000259" key="7">
    <source>
        <dbReference type="Pfam" id="PF02931"/>
    </source>
</evidence>
<evidence type="ECO:0000256" key="4">
    <source>
        <dbReference type="ARBA" id="ARBA00023136"/>
    </source>
</evidence>
<evidence type="ECO:0000256" key="5">
    <source>
        <dbReference type="SAM" id="Phobius"/>
    </source>
</evidence>
<keyword evidence="8" id="KW-1185">Reference proteome</keyword>
<dbReference type="GeneID" id="107273087"/>
<evidence type="ECO:0000256" key="6">
    <source>
        <dbReference type="SAM" id="SignalP"/>
    </source>
</evidence>
<dbReference type="InterPro" id="IPR036734">
    <property type="entry name" value="Neur_chan_lig-bd_sf"/>
</dbReference>
<dbReference type="CDD" id="cd18989">
    <property type="entry name" value="LGIC_ECD_cation"/>
    <property type="match status" value="1"/>
</dbReference>
<evidence type="ECO:0000256" key="2">
    <source>
        <dbReference type="ARBA" id="ARBA00022692"/>
    </source>
</evidence>
<dbReference type="InterPro" id="IPR006201">
    <property type="entry name" value="Neur_channel"/>
</dbReference>
<dbReference type="GO" id="GO:0004888">
    <property type="term" value="F:transmembrane signaling receptor activity"/>
    <property type="evidence" value="ECO:0007669"/>
    <property type="project" value="InterPro"/>
</dbReference>
<dbReference type="InterPro" id="IPR038050">
    <property type="entry name" value="Neuro_actylchol_rec"/>
</dbReference>
<keyword evidence="3 5" id="KW-1133">Transmembrane helix</keyword>
<feature type="transmembrane region" description="Helical" evidence="5">
    <location>
        <begin position="306"/>
        <end position="325"/>
    </location>
</feature>
<feature type="transmembrane region" description="Helical" evidence="5">
    <location>
        <begin position="247"/>
        <end position="266"/>
    </location>
</feature>
<dbReference type="PANTHER" id="PTHR18945">
    <property type="entry name" value="NEUROTRANSMITTER GATED ION CHANNEL"/>
    <property type="match status" value="1"/>
</dbReference>
<dbReference type="KEGG" id="ccin:107273087"/>
<dbReference type="RefSeq" id="XP_024946149.1">
    <property type="nucleotide sequence ID" value="XM_025090381.1"/>
</dbReference>
<evidence type="ECO:0000256" key="3">
    <source>
        <dbReference type="ARBA" id="ARBA00022989"/>
    </source>
</evidence>
<keyword evidence="4 5" id="KW-0472">Membrane</keyword>
<evidence type="ECO:0000313" key="8">
    <source>
        <dbReference type="Proteomes" id="UP000694920"/>
    </source>
</evidence>
<keyword evidence="2 5" id="KW-0812">Transmembrane</keyword>
<name>A0AAJ7RS69_CEPCN</name>
<protein>
    <submittedName>
        <fullName evidence="9">Acetylcholine receptor subunit alpha-like</fullName>
    </submittedName>
</protein>
<accession>A0AAJ7RS69</accession>
<dbReference type="InterPro" id="IPR006202">
    <property type="entry name" value="Neur_chan_lig-bd"/>
</dbReference>